<keyword evidence="3" id="KW-1185">Reference proteome</keyword>
<proteinExistence type="predicted"/>
<feature type="transmembrane region" description="Helical" evidence="1">
    <location>
        <begin position="26"/>
        <end position="46"/>
    </location>
</feature>
<evidence type="ECO:0000313" key="2">
    <source>
        <dbReference type="EMBL" id="TFH99563.1"/>
    </source>
</evidence>
<keyword evidence="1" id="KW-0812">Transmembrane</keyword>
<name>A0ABY2K2Y6_9MICC</name>
<dbReference type="Proteomes" id="UP000297477">
    <property type="component" value="Unassembled WGS sequence"/>
</dbReference>
<sequence length="202" mass="22959">MSEQGMERVSLADVQFPLRVRVRTGVWAPAFVMAVVLWVLFVPIILGVPSSLFEADSAMLPLLRVLAGIGFLPLSLYVAYTWMAWRRPRHLTVDEEAVWTDSWRVRWQDVESVWLNPTHGQAPDKKTQVGFMVEDHAWTDELRRGNRWDSGYPFGLGGLLPRDNLVLTQFATDPPIQSLFGLFEQLRMQARGEKPDDATAHG</sequence>
<evidence type="ECO:0000313" key="3">
    <source>
        <dbReference type="Proteomes" id="UP000297477"/>
    </source>
</evidence>
<dbReference type="RefSeq" id="WP_135103289.1">
    <property type="nucleotide sequence ID" value="NZ_SPKT01000008.1"/>
</dbReference>
<evidence type="ECO:0000256" key="1">
    <source>
        <dbReference type="SAM" id="Phobius"/>
    </source>
</evidence>
<keyword evidence="1" id="KW-0472">Membrane</keyword>
<gene>
    <name evidence="2" type="ORF">E4A49_05120</name>
</gene>
<reference evidence="2 3" key="1">
    <citation type="submission" date="2019-03" db="EMBL/GenBank/DDBJ databases">
        <title>Reclassification of Micrococcus aloeverae and Micrococcus yunnanensis as later heterotypic synonyms of Micrococcus luteus.</title>
        <authorList>
            <person name="Huang C.-H."/>
        </authorList>
    </citation>
    <scope>NUCLEOTIDE SEQUENCE [LARGE SCALE GENOMIC DNA]</scope>
    <source>
        <strain evidence="2 3">BCRC 12151</strain>
    </source>
</reference>
<feature type="transmembrane region" description="Helical" evidence="1">
    <location>
        <begin position="58"/>
        <end position="80"/>
    </location>
</feature>
<accession>A0ABY2K2Y6</accession>
<keyword evidence="1" id="KW-1133">Transmembrane helix</keyword>
<protein>
    <submittedName>
        <fullName evidence="2">Uncharacterized protein</fullName>
    </submittedName>
</protein>
<organism evidence="2 3">
    <name type="scientific">Micrococcus lylae</name>
    <dbReference type="NCBI Taxonomy" id="1273"/>
    <lineage>
        <taxon>Bacteria</taxon>
        <taxon>Bacillati</taxon>
        <taxon>Actinomycetota</taxon>
        <taxon>Actinomycetes</taxon>
        <taxon>Micrococcales</taxon>
        <taxon>Micrococcaceae</taxon>
        <taxon>Micrococcus</taxon>
    </lineage>
</organism>
<comment type="caution">
    <text evidence="2">The sequence shown here is derived from an EMBL/GenBank/DDBJ whole genome shotgun (WGS) entry which is preliminary data.</text>
</comment>
<dbReference type="EMBL" id="SPKT01000008">
    <property type="protein sequence ID" value="TFH99563.1"/>
    <property type="molecule type" value="Genomic_DNA"/>
</dbReference>